<evidence type="ECO:0000256" key="1">
    <source>
        <dbReference type="SAM" id="Phobius"/>
    </source>
</evidence>
<dbReference type="InterPro" id="IPR020867">
    <property type="entry name" value="THF_DH/CycHdrlase_CS"/>
</dbReference>
<dbReference type="RefSeq" id="WP_367878602.1">
    <property type="nucleotide sequence ID" value="NZ_JBFNXX010000011.1"/>
</dbReference>
<keyword evidence="3" id="KW-1185">Reference proteome</keyword>
<comment type="caution">
    <text evidence="2">The sequence shown here is derived from an EMBL/GenBank/DDBJ whole genome shotgun (WGS) entry which is preliminary data.</text>
</comment>
<dbReference type="PROSITE" id="PS00767">
    <property type="entry name" value="THF_DHG_CYH_2"/>
    <property type="match status" value="1"/>
</dbReference>
<sequence length="205" mass="22171">MSGVLFLRNVLLFSLVGMLPILALYVLLTPGFASALAGGGPSLQRFLRQVLSNGLPVVFVVNYVGFFLYALSRQRPDEERDPAALIAVDFVARLGLFYGIHVLIYVVSADWFGSFGGSRATAWRVVAPTLARSALFENISGVYLYATLVSAIPLYVSAIRRSSRFRPVVVHLPKGVGPITIALLIFAAGAVCLTILAGTFMRFQS</sequence>
<keyword evidence="1" id="KW-0472">Membrane</keyword>
<feature type="transmembrane region" description="Helical" evidence="1">
    <location>
        <begin position="53"/>
        <end position="71"/>
    </location>
</feature>
<organism evidence="2 3">
    <name type="scientific">Sulfitobacter sediminis</name>
    <dbReference type="NCBI Taxonomy" id="3234186"/>
    <lineage>
        <taxon>Bacteria</taxon>
        <taxon>Pseudomonadati</taxon>
        <taxon>Pseudomonadota</taxon>
        <taxon>Alphaproteobacteria</taxon>
        <taxon>Rhodobacterales</taxon>
        <taxon>Roseobacteraceae</taxon>
        <taxon>Sulfitobacter</taxon>
    </lineage>
</organism>
<evidence type="ECO:0000313" key="2">
    <source>
        <dbReference type="EMBL" id="MEW9920899.1"/>
    </source>
</evidence>
<keyword evidence="1" id="KW-0812">Transmembrane</keyword>
<name>A0ABV3RPK8_9RHOB</name>
<proteinExistence type="predicted"/>
<keyword evidence="1" id="KW-1133">Transmembrane helix</keyword>
<dbReference type="Proteomes" id="UP001556098">
    <property type="component" value="Unassembled WGS sequence"/>
</dbReference>
<feature type="transmembrane region" description="Helical" evidence="1">
    <location>
        <begin position="179"/>
        <end position="201"/>
    </location>
</feature>
<protein>
    <submittedName>
        <fullName evidence="2">Uncharacterized protein</fullName>
    </submittedName>
</protein>
<feature type="transmembrane region" description="Helical" evidence="1">
    <location>
        <begin position="142"/>
        <end position="159"/>
    </location>
</feature>
<accession>A0ABV3RPK8</accession>
<gene>
    <name evidence="2" type="ORF">AB2B41_14890</name>
</gene>
<feature type="transmembrane region" description="Helical" evidence="1">
    <location>
        <begin position="83"/>
        <end position="107"/>
    </location>
</feature>
<reference evidence="2 3" key="1">
    <citation type="submission" date="2024-07" db="EMBL/GenBank/DDBJ databases">
        <title>Marimonas sp.nov., isolated from tidal-flat sediment.</title>
        <authorList>
            <person name="Jayan J.N."/>
            <person name="Lee S.S."/>
        </authorList>
    </citation>
    <scope>NUCLEOTIDE SEQUENCE [LARGE SCALE GENOMIC DNA]</scope>
    <source>
        <strain evidence="2 3">MJW-29</strain>
    </source>
</reference>
<dbReference type="EMBL" id="JBFNXX010000011">
    <property type="protein sequence ID" value="MEW9920899.1"/>
    <property type="molecule type" value="Genomic_DNA"/>
</dbReference>
<evidence type="ECO:0000313" key="3">
    <source>
        <dbReference type="Proteomes" id="UP001556098"/>
    </source>
</evidence>